<proteinExistence type="predicted"/>
<name>A0A0N4YWF2_NIPBR</name>
<feature type="region of interest" description="Disordered" evidence="1">
    <location>
        <begin position="1"/>
        <end position="25"/>
    </location>
</feature>
<sequence length="56" mass="6695">MASRDSRRRRRRRSRRSPTVGRKRNRWPGSAILVKLILARFSRERLECSSHWVGSC</sequence>
<dbReference type="WBParaSite" id="NBR_0002157401-mRNA-1">
    <property type="protein sequence ID" value="NBR_0002157401-mRNA-1"/>
    <property type="gene ID" value="NBR_0002157401"/>
</dbReference>
<keyword evidence="3" id="KW-1185">Reference proteome</keyword>
<organism evidence="4">
    <name type="scientific">Nippostrongylus brasiliensis</name>
    <name type="common">Rat hookworm</name>
    <dbReference type="NCBI Taxonomy" id="27835"/>
    <lineage>
        <taxon>Eukaryota</taxon>
        <taxon>Metazoa</taxon>
        <taxon>Ecdysozoa</taxon>
        <taxon>Nematoda</taxon>
        <taxon>Chromadorea</taxon>
        <taxon>Rhabditida</taxon>
        <taxon>Rhabditina</taxon>
        <taxon>Rhabditomorpha</taxon>
        <taxon>Strongyloidea</taxon>
        <taxon>Heligmosomidae</taxon>
        <taxon>Nippostrongylus</taxon>
    </lineage>
</organism>
<accession>A0A0N4YWF2</accession>
<evidence type="ECO:0000313" key="2">
    <source>
        <dbReference type="EMBL" id="VDL85594.1"/>
    </source>
</evidence>
<reference evidence="4" key="1">
    <citation type="submission" date="2017-02" db="UniProtKB">
        <authorList>
            <consortium name="WormBaseParasite"/>
        </authorList>
    </citation>
    <scope>IDENTIFICATION</scope>
</reference>
<dbReference type="Proteomes" id="UP000271162">
    <property type="component" value="Unassembled WGS sequence"/>
</dbReference>
<gene>
    <name evidence="2" type="ORF">NBR_LOCUS21575</name>
</gene>
<evidence type="ECO:0000313" key="4">
    <source>
        <dbReference type="WBParaSite" id="NBR_0002157401-mRNA-1"/>
    </source>
</evidence>
<evidence type="ECO:0000256" key="1">
    <source>
        <dbReference type="SAM" id="MobiDB-lite"/>
    </source>
</evidence>
<protein>
    <submittedName>
        <fullName evidence="2 4">Uncharacterized protein</fullName>
    </submittedName>
</protein>
<evidence type="ECO:0000313" key="3">
    <source>
        <dbReference type="Proteomes" id="UP000271162"/>
    </source>
</evidence>
<reference evidence="2 3" key="2">
    <citation type="submission" date="2018-11" db="EMBL/GenBank/DDBJ databases">
        <authorList>
            <consortium name="Pathogen Informatics"/>
        </authorList>
    </citation>
    <scope>NUCLEOTIDE SEQUENCE [LARGE SCALE GENOMIC DNA]</scope>
</reference>
<dbReference type="AlphaFoldDB" id="A0A0N4YWF2"/>
<dbReference type="EMBL" id="UYSL01026541">
    <property type="protein sequence ID" value="VDL85594.1"/>
    <property type="molecule type" value="Genomic_DNA"/>
</dbReference>